<protein>
    <submittedName>
        <fullName evidence="2">Uncharacterized protein</fullName>
    </submittedName>
</protein>
<evidence type="ECO:0000256" key="1">
    <source>
        <dbReference type="SAM" id="Phobius"/>
    </source>
</evidence>
<accession>A0AA41WID5</accession>
<feature type="transmembrane region" description="Helical" evidence="1">
    <location>
        <begin position="142"/>
        <end position="161"/>
    </location>
</feature>
<evidence type="ECO:0000313" key="2">
    <source>
        <dbReference type="EMBL" id="MCM8750673.1"/>
    </source>
</evidence>
<sequence length="166" mass="17801">MPQLADSIRSQRPAIARPGIGHVILTRVRQLLGILVLTWAAGQLGWAGWLLAGPPDWLVPESIASAGELALWLAGSGLLACAAASILLSGGERIWHVTALTSVIGWVAWPARTLLEHWWLLGTLTFEPQGSSFGVPWPVREGWLVLLVVSAVGVFVARHCGRVPAR</sequence>
<evidence type="ECO:0000313" key="3">
    <source>
        <dbReference type="Proteomes" id="UP001165306"/>
    </source>
</evidence>
<keyword evidence="1" id="KW-0812">Transmembrane</keyword>
<feature type="transmembrane region" description="Helical" evidence="1">
    <location>
        <begin position="94"/>
        <end position="111"/>
    </location>
</feature>
<dbReference type="RefSeq" id="WP_284058462.1">
    <property type="nucleotide sequence ID" value="NZ_JAMSLR010000022.1"/>
</dbReference>
<reference evidence="2" key="1">
    <citation type="submission" date="2022-06" db="EMBL/GenBank/DDBJ databases">
        <title>CFH 74404 Thermomicrobiaceae sp.</title>
        <authorList>
            <person name="Ming H."/>
            <person name="Li W.-J."/>
            <person name="Zhao Z."/>
        </authorList>
    </citation>
    <scope>NUCLEOTIDE SEQUENCE</scope>
    <source>
        <strain evidence="2">CFH 74404</strain>
    </source>
</reference>
<keyword evidence="1" id="KW-1133">Transmembrane helix</keyword>
<dbReference type="AlphaFoldDB" id="A0AA41WID5"/>
<keyword evidence="3" id="KW-1185">Reference proteome</keyword>
<organism evidence="2 3">
    <name type="scientific">Thermalbibacter longus</name>
    <dbReference type="NCBI Taxonomy" id="2951981"/>
    <lineage>
        <taxon>Bacteria</taxon>
        <taxon>Pseudomonadati</taxon>
        <taxon>Thermomicrobiota</taxon>
        <taxon>Thermomicrobia</taxon>
        <taxon>Thermomicrobiales</taxon>
        <taxon>Thermomicrobiaceae</taxon>
        <taxon>Thermalbibacter</taxon>
    </lineage>
</organism>
<name>A0AA41WID5_9BACT</name>
<comment type="caution">
    <text evidence="2">The sequence shown here is derived from an EMBL/GenBank/DDBJ whole genome shotgun (WGS) entry which is preliminary data.</text>
</comment>
<dbReference type="Proteomes" id="UP001165306">
    <property type="component" value="Unassembled WGS sequence"/>
</dbReference>
<feature type="transmembrane region" description="Helical" evidence="1">
    <location>
        <begin position="69"/>
        <end position="87"/>
    </location>
</feature>
<keyword evidence="1" id="KW-0472">Membrane</keyword>
<dbReference type="EMBL" id="JAMSLR010000022">
    <property type="protein sequence ID" value="MCM8750673.1"/>
    <property type="molecule type" value="Genomic_DNA"/>
</dbReference>
<feature type="transmembrane region" description="Helical" evidence="1">
    <location>
        <begin position="31"/>
        <end position="49"/>
    </location>
</feature>
<proteinExistence type="predicted"/>
<gene>
    <name evidence="2" type="ORF">NET02_16135</name>
</gene>